<protein>
    <recommendedName>
        <fullName evidence="1">2-hydroxychromene-2-carboxylate isomerase</fullName>
        <ecNumber evidence="1">5.99.1.4</ecNumber>
    </recommendedName>
</protein>
<organism evidence="4 5">
    <name type="scientific">Uabimicrobium amorphum</name>
    <dbReference type="NCBI Taxonomy" id="2596890"/>
    <lineage>
        <taxon>Bacteria</taxon>
        <taxon>Pseudomonadati</taxon>
        <taxon>Planctomycetota</taxon>
        <taxon>Candidatus Uabimicrobiia</taxon>
        <taxon>Candidatus Uabimicrobiales</taxon>
        <taxon>Candidatus Uabimicrobiaceae</taxon>
        <taxon>Candidatus Uabimicrobium</taxon>
    </lineage>
</organism>
<accession>A0A5S9F3D2</accession>
<dbReference type="GO" id="GO:0004602">
    <property type="term" value="F:glutathione peroxidase activity"/>
    <property type="evidence" value="ECO:0007669"/>
    <property type="project" value="TreeGrafter"/>
</dbReference>
<proteinExistence type="inferred from homology"/>
<dbReference type="SUPFAM" id="SSF52833">
    <property type="entry name" value="Thioredoxin-like"/>
    <property type="match status" value="1"/>
</dbReference>
<dbReference type="Proteomes" id="UP000326354">
    <property type="component" value="Chromosome"/>
</dbReference>
<dbReference type="OrthoDB" id="8560325at2"/>
<dbReference type="Pfam" id="PF01323">
    <property type="entry name" value="DSBA"/>
    <property type="match status" value="1"/>
</dbReference>
<gene>
    <name evidence="4" type="ORF">UABAM_02727</name>
</gene>
<dbReference type="CDD" id="cd03022">
    <property type="entry name" value="DsbA_HCCA_Iso"/>
    <property type="match status" value="1"/>
</dbReference>
<dbReference type="Gene3D" id="3.40.30.10">
    <property type="entry name" value="Glutaredoxin"/>
    <property type="match status" value="1"/>
</dbReference>
<dbReference type="PANTHER" id="PTHR42943">
    <property type="entry name" value="GLUTATHIONE S-TRANSFERASE KAPPA"/>
    <property type="match status" value="1"/>
</dbReference>
<dbReference type="EMBL" id="AP019860">
    <property type="protein sequence ID" value="BBM84368.1"/>
    <property type="molecule type" value="Genomic_DNA"/>
</dbReference>
<dbReference type="InterPro" id="IPR036249">
    <property type="entry name" value="Thioredoxin-like_sf"/>
</dbReference>
<comment type="catalytic activity">
    <reaction evidence="1">
        <text>2-hydroxychromene-2-carboxylate = (3E)-4-(2-hydroxyphenyl)-2-oxobut-3-enoate</text>
        <dbReference type="Rhea" id="RHEA:27401"/>
        <dbReference type="ChEBI" id="CHEBI:59350"/>
        <dbReference type="ChEBI" id="CHEBI:59353"/>
        <dbReference type="EC" id="5.99.1.4"/>
    </reaction>
</comment>
<dbReference type="GO" id="GO:0018845">
    <property type="term" value="F:2-hydroxychromene-2-carboxylate isomerase activity"/>
    <property type="evidence" value="ECO:0007669"/>
    <property type="project" value="UniProtKB-UniRule"/>
</dbReference>
<dbReference type="KEGG" id="uam:UABAM_02727"/>
<name>A0A5S9F3D2_UABAM</name>
<feature type="domain" description="DSBA-like thioredoxin" evidence="3">
    <location>
        <begin position="5"/>
        <end position="184"/>
    </location>
</feature>
<dbReference type="InterPro" id="IPR014440">
    <property type="entry name" value="HCCAis_GSTk"/>
</dbReference>
<dbReference type="EC" id="5.99.1.4" evidence="1"/>
<dbReference type="RefSeq" id="WP_151968527.1">
    <property type="nucleotide sequence ID" value="NZ_AP019860.1"/>
</dbReference>
<keyword evidence="5" id="KW-1185">Reference proteome</keyword>
<dbReference type="GO" id="GO:0006749">
    <property type="term" value="P:glutathione metabolic process"/>
    <property type="evidence" value="ECO:0007669"/>
    <property type="project" value="TreeGrafter"/>
</dbReference>
<evidence type="ECO:0000256" key="2">
    <source>
        <dbReference type="PIRSR" id="PIRSR006386-1"/>
    </source>
</evidence>
<feature type="active site" description="Nucleophile" evidence="2">
    <location>
        <position position="12"/>
    </location>
</feature>
<keyword evidence="1 4" id="KW-0413">Isomerase</keyword>
<dbReference type="AlphaFoldDB" id="A0A5S9F3D2"/>
<dbReference type="PANTHER" id="PTHR42943:SF2">
    <property type="entry name" value="GLUTATHIONE S-TRANSFERASE KAPPA 1"/>
    <property type="match status" value="1"/>
</dbReference>
<dbReference type="InterPro" id="IPR051924">
    <property type="entry name" value="GST_Kappa/NadH"/>
</dbReference>
<dbReference type="GO" id="GO:1901170">
    <property type="term" value="P:naphthalene catabolic process"/>
    <property type="evidence" value="ECO:0007669"/>
    <property type="project" value="InterPro"/>
</dbReference>
<reference evidence="4 5" key="1">
    <citation type="submission" date="2019-08" db="EMBL/GenBank/DDBJ databases">
        <title>Complete genome sequence of Candidatus Uab amorphum.</title>
        <authorList>
            <person name="Shiratori T."/>
            <person name="Suzuki S."/>
            <person name="Kakizawa Y."/>
            <person name="Ishida K."/>
        </authorList>
    </citation>
    <scope>NUCLEOTIDE SEQUENCE [LARGE SCALE GENOMIC DNA]</scope>
    <source>
        <strain evidence="4 5">SRT547</strain>
    </source>
</reference>
<comment type="similarity">
    <text evidence="1">Belongs to the GST superfamily. NadH family.</text>
</comment>
<sequence>MKELTWFFDFISPFAYLQFETMANKLPEDIHIEYCPTLFAGFLNHWEHKGPAEIPAKRTFTYRYVKWLAQKQNIPLNMPAVHPFNPLALLRLAICLHCREDAVRKIFHFIWRDGKSVDNEGQLGSLLKELDVEPQALAKPEVKNKLRENGERAIALGVFGVPTFVYDRQIFWGYDSTEMLVDYMENPQMFAADKEIEKLPMGNIKRKFT</sequence>
<evidence type="ECO:0000313" key="5">
    <source>
        <dbReference type="Proteomes" id="UP000326354"/>
    </source>
</evidence>
<dbReference type="InterPro" id="IPR044087">
    <property type="entry name" value="NahD-like"/>
</dbReference>
<evidence type="ECO:0000259" key="3">
    <source>
        <dbReference type="Pfam" id="PF01323"/>
    </source>
</evidence>
<dbReference type="PIRSF" id="PIRSF006386">
    <property type="entry name" value="HCCAis_GSTk"/>
    <property type="match status" value="1"/>
</dbReference>
<evidence type="ECO:0000256" key="1">
    <source>
        <dbReference type="PIRNR" id="PIRNR006386"/>
    </source>
</evidence>
<dbReference type="InterPro" id="IPR001853">
    <property type="entry name" value="DSBA-like_thioredoxin_dom"/>
</dbReference>
<dbReference type="GO" id="GO:0004364">
    <property type="term" value="F:glutathione transferase activity"/>
    <property type="evidence" value="ECO:0007669"/>
    <property type="project" value="TreeGrafter"/>
</dbReference>
<evidence type="ECO:0000313" key="4">
    <source>
        <dbReference type="EMBL" id="BBM84368.1"/>
    </source>
</evidence>